<dbReference type="AlphaFoldDB" id="A0A0R3KPK8"/>
<dbReference type="EMBL" id="LLXX01000165">
    <property type="protein sequence ID" value="KRR00354.1"/>
    <property type="molecule type" value="Genomic_DNA"/>
</dbReference>
<keyword evidence="2" id="KW-0812">Transmembrane</keyword>
<dbReference type="OrthoDB" id="8236476at2"/>
<evidence type="ECO:0008006" key="5">
    <source>
        <dbReference type="Google" id="ProtNLM"/>
    </source>
</evidence>
<comment type="caution">
    <text evidence="3">The sequence shown here is derived from an EMBL/GenBank/DDBJ whole genome shotgun (WGS) entry which is preliminary data.</text>
</comment>
<keyword evidence="4" id="KW-1185">Reference proteome</keyword>
<evidence type="ECO:0000256" key="1">
    <source>
        <dbReference type="SAM" id="MobiDB-lite"/>
    </source>
</evidence>
<dbReference type="InterPro" id="IPR019277">
    <property type="entry name" value="DUF2304"/>
</dbReference>
<gene>
    <name evidence="3" type="ORF">CP49_27800</name>
</gene>
<evidence type="ECO:0000313" key="3">
    <source>
        <dbReference type="EMBL" id="KRR00354.1"/>
    </source>
</evidence>
<organism evidence="3 4">
    <name type="scientific">Bradyrhizobium valentinum</name>
    <dbReference type="NCBI Taxonomy" id="1518501"/>
    <lineage>
        <taxon>Bacteria</taxon>
        <taxon>Pseudomonadati</taxon>
        <taxon>Pseudomonadota</taxon>
        <taxon>Alphaproteobacteria</taxon>
        <taxon>Hyphomicrobiales</taxon>
        <taxon>Nitrobacteraceae</taxon>
        <taxon>Bradyrhizobium</taxon>
    </lineage>
</organism>
<dbReference type="Pfam" id="PF10066">
    <property type="entry name" value="DUF2304"/>
    <property type="match status" value="1"/>
</dbReference>
<protein>
    <recommendedName>
        <fullName evidence="5">DUF2304 domain-containing protein</fullName>
    </recommendedName>
</protein>
<dbReference type="Proteomes" id="UP000051913">
    <property type="component" value="Unassembled WGS sequence"/>
</dbReference>
<dbReference type="RefSeq" id="WP_057853632.1">
    <property type="nucleotide sequence ID" value="NZ_LLXX01000165.1"/>
</dbReference>
<keyword evidence="2" id="KW-1133">Transmembrane helix</keyword>
<feature type="transmembrane region" description="Helical" evidence="2">
    <location>
        <begin position="28"/>
        <end position="44"/>
    </location>
</feature>
<feature type="region of interest" description="Disordered" evidence="1">
    <location>
        <begin position="102"/>
        <end position="136"/>
    </location>
</feature>
<dbReference type="STRING" id="1518501.CQ10_33840"/>
<reference evidence="3 4" key="1">
    <citation type="submission" date="2014-03" db="EMBL/GenBank/DDBJ databases">
        <title>Bradyrhizobium valentinum sp. nov., isolated from effective nodules of Lupinus mariae-josephae, a lupine endemic of basic-lime soils in Eastern Spain.</title>
        <authorList>
            <person name="Duran D."/>
            <person name="Rey L."/>
            <person name="Navarro A."/>
            <person name="Busquets A."/>
            <person name="Imperial J."/>
            <person name="Ruiz-Argueso T."/>
        </authorList>
    </citation>
    <scope>NUCLEOTIDE SEQUENCE [LARGE SCALE GENOMIC DNA]</scope>
    <source>
        <strain evidence="3 4">LmjM3</strain>
    </source>
</reference>
<evidence type="ECO:0000313" key="4">
    <source>
        <dbReference type="Proteomes" id="UP000051913"/>
    </source>
</evidence>
<name>A0A0R3KPK8_9BRAD</name>
<sequence length="136" mass="15009">MIAQLLLTAILALVLVYAWSAHRTVPIIGLLASGAALAGLYFVWVPEHATALAAFVGIGRGSDLILYTWVVISLLIMLNLHLKLRLQLDMITRLARAVAIDRAKESRREADPPRKRRPVMLGRKAEAPPIELQAKK</sequence>
<accession>A0A0R3KPK8</accession>
<keyword evidence="2" id="KW-0472">Membrane</keyword>
<proteinExistence type="predicted"/>
<feature type="transmembrane region" description="Helical" evidence="2">
    <location>
        <begin position="64"/>
        <end position="82"/>
    </location>
</feature>
<feature type="compositionally biased region" description="Basic and acidic residues" evidence="1">
    <location>
        <begin position="102"/>
        <end position="113"/>
    </location>
</feature>
<evidence type="ECO:0000256" key="2">
    <source>
        <dbReference type="SAM" id="Phobius"/>
    </source>
</evidence>